<dbReference type="GO" id="GO:0008168">
    <property type="term" value="F:methyltransferase activity"/>
    <property type="evidence" value="ECO:0007669"/>
    <property type="project" value="UniProtKB-KW"/>
</dbReference>
<sequence length="308" mass="34520">MKCENLSCGLLWLDPAPFRDDLHLAYQQYLTHESPQLLSSGRKRLESYVERACLQRWLNYPFGLSAAHTLFGSVLAMITPAGIDGFMSSAMFLHHPIGNRRLLDVGCGDGTFMARMRSFGWIPEGVDFDPIALDQAKAKGLTVFEGGIATLKQMEAPFDAIVLSHVIEHLPNATEVIRQCEKLLAPGGCLALLTPNSESLGFRIFHENWRGLEPPRHLCIYNQRILTNMIIDAGLIPEFVTTSARGARYILGYSLALREMRKTGAHKLKINLWMRVLAITLQQLERIALQFSRAAGEEIFLVARKRAT</sequence>
<dbReference type="SUPFAM" id="SSF53335">
    <property type="entry name" value="S-adenosyl-L-methionine-dependent methyltransferases"/>
    <property type="match status" value="1"/>
</dbReference>
<dbReference type="Proteomes" id="UP000886657">
    <property type="component" value="Unassembled WGS sequence"/>
</dbReference>
<reference evidence="2" key="1">
    <citation type="submission" date="2020-10" db="EMBL/GenBank/DDBJ databases">
        <title>Connecting structure to function with the recovery of over 1000 high-quality activated sludge metagenome-assembled genomes encoding full-length rRNA genes using long-read sequencing.</title>
        <authorList>
            <person name="Singleton C.M."/>
            <person name="Petriglieri F."/>
            <person name="Kristensen J.M."/>
            <person name="Kirkegaard R.H."/>
            <person name="Michaelsen T.Y."/>
            <person name="Andersen M.H."/>
            <person name="Karst S.M."/>
            <person name="Dueholm M.S."/>
            <person name="Nielsen P.H."/>
            <person name="Albertsen M."/>
        </authorList>
    </citation>
    <scope>NUCLEOTIDE SEQUENCE</scope>
    <source>
        <strain evidence="2">Skiv_18-Q3-R9-52_MAXAC.067</strain>
    </source>
</reference>
<proteinExistence type="predicted"/>
<dbReference type="GO" id="GO:0032259">
    <property type="term" value="P:methylation"/>
    <property type="evidence" value="ECO:0007669"/>
    <property type="project" value="UniProtKB-KW"/>
</dbReference>
<keyword evidence="1" id="KW-0808">Transferase</keyword>
<organism evidence="2 3">
    <name type="scientific">Candidatus Geothrix skivensis</name>
    <dbReference type="NCBI Taxonomy" id="2954439"/>
    <lineage>
        <taxon>Bacteria</taxon>
        <taxon>Pseudomonadati</taxon>
        <taxon>Acidobacteriota</taxon>
        <taxon>Holophagae</taxon>
        <taxon>Holophagales</taxon>
        <taxon>Holophagaceae</taxon>
        <taxon>Geothrix</taxon>
    </lineage>
</organism>
<dbReference type="Gene3D" id="3.40.50.150">
    <property type="entry name" value="Vaccinia Virus protein VP39"/>
    <property type="match status" value="1"/>
</dbReference>
<gene>
    <name evidence="2" type="ORF">IPP58_00180</name>
</gene>
<accession>A0A9D7SCB5</accession>
<protein>
    <submittedName>
        <fullName evidence="2">Class I SAM-dependent methyltransferase</fullName>
    </submittedName>
</protein>
<keyword evidence="2" id="KW-0489">Methyltransferase</keyword>
<dbReference type="EMBL" id="JADKIO010000002">
    <property type="protein sequence ID" value="MBK9794917.1"/>
    <property type="molecule type" value="Genomic_DNA"/>
</dbReference>
<dbReference type="AlphaFoldDB" id="A0A9D7SCB5"/>
<dbReference type="CDD" id="cd02440">
    <property type="entry name" value="AdoMet_MTases"/>
    <property type="match status" value="1"/>
</dbReference>
<name>A0A9D7SCB5_9BACT</name>
<dbReference type="PANTHER" id="PTHR43861">
    <property type="entry name" value="TRANS-ACONITATE 2-METHYLTRANSFERASE-RELATED"/>
    <property type="match status" value="1"/>
</dbReference>
<dbReference type="PANTHER" id="PTHR43861:SF3">
    <property type="entry name" value="PUTATIVE (AFU_ORTHOLOGUE AFUA_2G14390)-RELATED"/>
    <property type="match status" value="1"/>
</dbReference>
<evidence type="ECO:0000313" key="3">
    <source>
        <dbReference type="Proteomes" id="UP000886657"/>
    </source>
</evidence>
<dbReference type="InterPro" id="IPR029063">
    <property type="entry name" value="SAM-dependent_MTases_sf"/>
</dbReference>
<evidence type="ECO:0000313" key="2">
    <source>
        <dbReference type="EMBL" id="MBK9794917.1"/>
    </source>
</evidence>
<evidence type="ECO:0000256" key="1">
    <source>
        <dbReference type="ARBA" id="ARBA00022679"/>
    </source>
</evidence>
<comment type="caution">
    <text evidence="2">The sequence shown here is derived from an EMBL/GenBank/DDBJ whole genome shotgun (WGS) entry which is preliminary data.</text>
</comment>
<dbReference type="Pfam" id="PF13489">
    <property type="entry name" value="Methyltransf_23"/>
    <property type="match status" value="1"/>
</dbReference>